<feature type="region of interest" description="Disordered" evidence="1">
    <location>
        <begin position="118"/>
        <end position="150"/>
    </location>
</feature>
<protein>
    <submittedName>
        <fullName evidence="3">HTH psq-type domain-containing protein</fullName>
    </submittedName>
</protein>
<evidence type="ECO:0000313" key="3">
    <source>
        <dbReference type="WBParaSite" id="maker-uti_cns_0009911-snap-gene-0.4-mRNA-1"/>
    </source>
</evidence>
<sequence>MDDENLPSHPKKQKTAEAEDSVVPNQAQSRVGKPRPLNREYASPMHRRMLLKRAFDDVITYGISVRLAAETHGVAKSSLADFIRRQNIRLPNNRRHSSAAAAAASASLTCTADPNYAAPSPASLPSPGCSTASDNQQQIQSADSGLSAPVSSGAGVNSALVGGGTGHCRQWLQNGLPTLVPWYSSSASWNVKDSSRRNSHRLPSADAASVTTKVENEISDHSQLIASASELLVGSVVKEEPQVVDTMSLLSDYSDGAQV</sequence>
<accession>A0A1I8I4F6</accession>
<proteinExistence type="predicted"/>
<keyword evidence="2" id="KW-1185">Reference proteome</keyword>
<feature type="compositionally biased region" description="Polar residues" evidence="1">
    <location>
        <begin position="128"/>
        <end position="144"/>
    </location>
</feature>
<feature type="region of interest" description="Disordered" evidence="1">
    <location>
        <begin position="1"/>
        <end position="42"/>
    </location>
</feature>
<evidence type="ECO:0000256" key="1">
    <source>
        <dbReference type="SAM" id="MobiDB-lite"/>
    </source>
</evidence>
<dbReference type="WBParaSite" id="maker-uti_cns_0009911-snap-gene-0.4-mRNA-1">
    <property type="protein sequence ID" value="maker-uti_cns_0009911-snap-gene-0.4-mRNA-1"/>
    <property type="gene ID" value="maker-uti_cns_0009911-snap-gene-0.4"/>
</dbReference>
<dbReference type="AlphaFoldDB" id="A0A1I8I4F6"/>
<evidence type="ECO:0000313" key="2">
    <source>
        <dbReference type="Proteomes" id="UP000095280"/>
    </source>
</evidence>
<name>A0A1I8I4F6_9PLAT</name>
<organism evidence="2 3">
    <name type="scientific">Macrostomum lignano</name>
    <dbReference type="NCBI Taxonomy" id="282301"/>
    <lineage>
        <taxon>Eukaryota</taxon>
        <taxon>Metazoa</taxon>
        <taxon>Spiralia</taxon>
        <taxon>Lophotrochozoa</taxon>
        <taxon>Platyhelminthes</taxon>
        <taxon>Rhabditophora</taxon>
        <taxon>Macrostomorpha</taxon>
        <taxon>Macrostomida</taxon>
        <taxon>Macrostomidae</taxon>
        <taxon>Macrostomum</taxon>
    </lineage>
</organism>
<dbReference type="Proteomes" id="UP000095280">
    <property type="component" value="Unplaced"/>
</dbReference>
<feature type="compositionally biased region" description="Low complexity" evidence="1">
    <location>
        <begin position="118"/>
        <end position="127"/>
    </location>
</feature>
<reference evidence="3" key="1">
    <citation type="submission" date="2016-11" db="UniProtKB">
        <authorList>
            <consortium name="WormBaseParasite"/>
        </authorList>
    </citation>
    <scope>IDENTIFICATION</scope>
</reference>